<dbReference type="InterPro" id="IPR000089">
    <property type="entry name" value="Biotin_lipoyl"/>
</dbReference>
<reference evidence="20" key="1">
    <citation type="submission" date="2015-09" db="EMBL/GenBank/DDBJ databases">
        <authorList>
            <person name="Rodrigo-Torres L."/>
            <person name="Arahal D.R."/>
        </authorList>
    </citation>
    <scope>NUCLEOTIDE SEQUENCE [LARGE SCALE GENOMIC DNA]</scope>
    <source>
        <strain evidence="20">CECT 5091</strain>
    </source>
</reference>
<evidence type="ECO:0000256" key="11">
    <source>
        <dbReference type="ARBA" id="ARBA00023098"/>
    </source>
</evidence>
<evidence type="ECO:0000256" key="7">
    <source>
        <dbReference type="ARBA" id="ARBA00022840"/>
    </source>
</evidence>
<dbReference type="GO" id="GO:0046872">
    <property type="term" value="F:metal ion binding"/>
    <property type="evidence" value="ECO:0007669"/>
    <property type="project" value="UniProtKB-KW"/>
</dbReference>
<dbReference type="PROSITE" id="PS00866">
    <property type="entry name" value="CPSASE_1"/>
    <property type="match status" value="1"/>
</dbReference>
<evidence type="ECO:0000259" key="17">
    <source>
        <dbReference type="PROSITE" id="PS50975"/>
    </source>
</evidence>
<dbReference type="InterPro" id="IPR011764">
    <property type="entry name" value="Biotin_carboxylation_dom"/>
</dbReference>
<keyword evidence="9" id="KW-0809">Transit peptide</keyword>
<dbReference type="FunFam" id="3.30.470.20:FF:000028">
    <property type="entry name" value="Methylcrotonoyl-CoA carboxylase subunit alpha, mitochondrial"/>
    <property type="match status" value="1"/>
</dbReference>
<keyword evidence="12" id="KW-0464">Manganese</keyword>
<dbReference type="SUPFAM" id="SSF56059">
    <property type="entry name" value="Glutathione synthetase ATP-binding domain-like"/>
    <property type="match status" value="1"/>
</dbReference>
<evidence type="ECO:0000256" key="5">
    <source>
        <dbReference type="ARBA" id="ARBA00022723"/>
    </source>
</evidence>
<keyword evidence="4" id="KW-0436">Ligase</keyword>
<dbReference type="SUPFAM" id="SSF51230">
    <property type="entry name" value="Single hybrid motif"/>
    <property type="match status" value="1"/>
</dbReference>
<dbReference type="SUPFAM" id="SSF52440">
    <property type="entry name" value="PreATP-grasp domain"/>
    <property type="match status" value="1"/>
</dbReference>
<dbReference type="FunFam" id="3.40.50.20:FF:000010">
    <property type="entry name" value="Propionyl-CoA carboxylase subunit alpha"/>
    <property type="match status" value="1"/>
</dbReference>
<comment type="catalytic activity">
    <reaction evidence="14">
        <text>propanoyl-CoA + hydrogencarbonate + ATP = (S)-methylmalonyl-CoA + ADP + phosphate + H(+)</text>
        <dbReference type="Rhea" id="RHEA:23720"/>
        <dbReference type="ChEBI" id="CHEBI:15378"/>
        <dbReference type="ChEBI" id="CHEBI:17544"/>
        <dbReference type="ChEBI" id="CHEBI:30616"/>
        <dbReference type="ChEBI" id="CHEBI:43474"/>
        <dbReference type="ChEBI" id="CHEBI:57327"/>
        <dbReference type="ChEBI" id="CHEBI:57392"/>
        <dbReference type="ChEBI" id="CHEBI:456216"/>
        <dbReference type="EC" id="6.4.1.3"/>
    </reaction>
    <physiologicalReaction direction="left-to-right" evidence="14">
        <dbReference type="Rhea" id="RHEA:23721"/>
    </physiologicalReaction>
</comment>
<dbReference type="Proteomes" id="UP000051260">
    <property type="component" value="Unassembled WGS sequence"/>
</dbReference>
<dbReference type="InterPro" id="IPR005479">
    <property type="entry name" value="CPAse_ATP-bd"/>
</dbReference>
<dbReference type="InterPro" id="IPR011053">
    <property type="entry name" value="Single_hybrid_motif"/>
</dbReference>
<protein>
    <recommendedName>
        <fullName evidence="3">propionyl-CoA carboxylase</fullName>
        <ecNumber evidence="3">6.4.1.3</ecNumber>
    </recommendedName>
</protein>
<proteinExistence type="predicted"/>
<evidence type="ECO:0000256" key="13">
    <source>
        <dbReference type="ARBA" id="ARBA00023267"/>
    </source>
</evidence>
<name>A0A0P1IB86_9RHOB</name>
<evidence type="ECO:0000259" key="18">
    <source>
        <dbReference type="PROSITE" id="PS50979"/>
    </source>
</evidence>
<dbReference type="OrthoDB" id="9763189at2"/>
<dbReference type="InterPro" id="IPR001882">
    <property type="entry name" value="Biotin_BS"/>
</dbReference>
<gene>
    <name evidence="19" type="primary">accA1_1</name>
    <name evidence="19" type="ORF">RUE5091_00403</name>
</gene>
<keyword evidence="7 15" id="KW-0067">ATP-binding</keyword>
<dbReference type="SMART" id="SM00878">
    <property type="entry name" value="Biotin_carb_C"/>
    <property type="match status" value="1"/>
</dbReference>
<dbReference type="Pfam" id="PF00364">
    <property type="entry name" value="Biotin_lipoyl"/>
    <property type="match status" value="1"/>
</dbReference>
<feature type="domain" description="Biotin carboxylation" evidence="18">
    <location>
        <begin position="1"/>
        <end position="466"/>
    </location>
</feature>
<evidence type="ECO:0000256" key="10">
    <source>
        <dbReference type="ARBA" id="ARBA00022963"/>
    </source>
</evidence>
<evidence type="ECO:0000256" key="4">
    <source>
        <dbReference type="ARBA" id="ARBA00022598"/>
    </source>
</evidence>
<evidence type="ECO:0000256" key="3">
    <source>
        <dbReference type="ARBA" id="ARBA00013050"/>
    </source>
</evidence>
<organism evidence="19 20">
    <name type="scientific">Ruegeria denitrificans</name>
    <dbReference type="NCBI Taxonomy" id="1715692"/>
    <lineage>
        <taxon>Bacteria</taxon>
        <taxon>Pseudomonadati</taxon>
        <taxon>Pseudomonadota</taxon>
        <taxon>Alphaproteobacteria</taxon>
        <taxon>Rhodobacterales</taxon>
        <taxon>Roseobacteraceae</taxon>
        <taxon>Ruegeria</taxon>
    </lineage>
</organism>
<dbReference type="InterPro" id="IPR011054">
    <property type="entry name" value="Rudment_hybrid_motif"/>
</dbReference>
<evidence type="ECO:0000313" key="19">
    <source>
        <dbReference type="EMBL" id="CUJ85910.1"/>
    </source>
</evidence>
<dbReference type="PROSITE" id="PS50975">
    <property type="entry name" value="ATP_GRASP"/>
    <property type="match status" value="1"/>
</dbReference>
<dbReference type="NCBIfam" id="NF006367">
    <property type="entry name" value="PRK08591.1"/>
    <property type="match status" value="1"/>
</dbReference>
<dbReference type="InterPro" id="IPR005482">
    <property type="entry name" value="Biotin_COase_C"/>
</dbReference>
<dbReference type="InterPro" id="IPR050856">
    <property type="entry name" value="Biotin_carboxylase_complex"/>
</dbReference>
<dbReference type="CDD" id="cd06850">
    <property type="entry name" value="biotinyl_domain"/>
    <property type="match status" value="1"/>
</dbReference>
<accession>A0A0P1IB86</accession>
<dbReference type="STRING" id="1715692.RUE5091_00403"/>
<dbReference type="Pfam" id="PF02786">
    <property type="entry name" value="CPSase_L_D2"/>
    <property type="match status" value="1"/>
</dbReference>
<dbReference type="InterPro" id="IPR016185">
    <property type="entry name" value="PreATP-grasp_dom_sf"/>
</dbReference>
<evidence type="ECO:0000256" key="1">
    <source>
        <dbReference type="ARBA" id="ARBA00001953"/>
    </source>
</evidence>
<dbReference type="AlphaFoldDB" id="A0A0P1IB86"/>
<evidence type="ECO:0000256" key="8">
    <source>
        <dbReference type="ARBA" id="ARBA00022842"/>
    </source>
</evidence>
<evidence type="ECO:0000313" key="20">
    <source>
        <dbReference type="Proteomes" id="UP000051260"/>
    </source>
</evidence>
<evidence type="ECO:0000256" key="12">
    <source>
        <dbReference type="ARBA" id="ARBA00023211"/>
    </source>
</evidence>
<dbReference type="Gene3D" id="3.30.700.30">
    <property type="match status" value="1"/>
</dbReference>
<evidence type="ECO:0000256" key="2">
    <source>
        <dbReference type="ARBA" id="ARBA00005060"/>
    </source>
</evidence>
<dbReference type="InterPro" id="IPR011761">
    <property type="entry name" value="ATP-grasp"/>
</dbReference>
<dbReference type="PROSITE" id="PS50968">
    <property type="entry name" value="BIOTINYL_LIPOYL"/>
    <property type="match status" value="1"/>
</dbReference>
<dbReference type="SUPFAM" id="SSF51246">
    <property type="entry name" value="Rudiment single hybrid motif"/>
    <property type="match status" value="1"/>
</dbReference>
<feature type="domain" description="ATP-grasp" evidence="17">
    <location>
        <begin position="120"/>
        <end position="317"/>
    </location>
</feature>
<dbReference type="Gene3D" id="2.40.50.100">
    <property type="match status" value="1"/>
</dbReference>
<keyword evidence="6 15" id="KW-0547">Nucleotide-binding</keyword>
<dbReference type="PANTHER" id="PTHR18866:SF33">
    <property type="entry name" value="METHYLCROTONOYL-COA CARBOXYLASE SUBUNIT ALPHA, MITOCHONDRIAL-RELATED"/>
    <property type="match status" value="1"/>
</dbReference>
<dbReference type="Pfam" id="PF18140">
    <property type="entry name" value="PCC_BT"/>
    <property type="match status" value="1"/>
</dbReference>
<comment type="pathway">
    <text evidence="2">Metabolic intermediate metabolism; propanoyl-CoA degradation; succinyl-CoA from propanoyl-CoA: step 1/3.</text>
</comment>
<dbReference type="UniPathway" id="UPA00945">
    <property type="reaction ID" value="UER00908"/>
</dbReference>
<keyword evidence="8" id="KW-0460">Magnesium</keyword>
<keyword evidence="11" id="KW-0443">Lipid metabolism</keyword>
<dbReference type="PROSITE" id="PS00188">
    <property type="entry name" value="BIOTIN"/>
    <property type="match status" value="1"/>
</dbReference>
<comment type="cofactor">
    <cofactor evidence="1">
        <name>biotin</name>
        <dbReference type="ChEBI" id="CHEBI:57586"/>
    </cofactor>
</comment>
<dbReference type="PROSITE" id="PS50979">
    <property type="entry name" value="BC"/>
    <property type="match status" value="1"/>
</dbReference>
<dbReference type="GO" id="GO:0004658">
    <property type="term" value="F:propionyl-CoA carboxylase activity"/>
    <property type="evidence" value="ECO:0007669"/>
    <property type="project" value="UniProtKB-EC"/>
</dbReference>
<evidence type="ECO:0000256" key="6">
    <source>
        <dbReference type="ARBA" id="ARBA00022741"/>
    </source>
</evidence>
<dbReference type="FunFam" id="3.30.1490.20:FF:000003">
    <property type="entry name" value="acetyl-CoA carboxylase isoform X1"/>
    <property type="match status" value="1"/>
</dbReference>
<evidence type="ECO:0000256" key="9">
    <source>
        <dbReference type="ARBA" id="ARBA00022946"/>
    </source>
</evidence>
<dbReference type="RefSeq" id="WP_058280177.1">
    <property type="nucleotide sequence ID" value="NZ_CYUD01000001.1"/>
</dbReference>
<dbReference type="Gene3D" id="3.30.470.20">
    <property type="entry name" value="ATP-grasp fold, B domain"/>
    <property type="match status" value="1"/>
</dbReference>
<keyword evidence="10" id="KW-0442">Lipid degradation</keyword>
<dbReference type="EC" id="6.4.1.3" evidence="3"/>
<keyword evidence="20" id="KW-1185">Reference proteome</keyword>
<dbReference type="InterPro" id="IPR005481">
    <property type="entry name" value="BC-like_N"/>
</dbReference>
<dbReference type="FunFam" id="2.40.50.100:FF:000003">
    <property type="entry name" value="Acetyl-CoA carboxylase biotin carboxyl carrier protein"/>
    <property type="match status" value="1"/>
</dbReference>
<sequence length="681" mass="73914">MFNKILIANRGEIACRVIKTARKMGIGTVAIYSDADRQALHVSMADEAVHIGPPPANQSYIVIDKVMDAIRQSGAQAVHPGYGFLSENAKFAEALEAEGVAFVGPPVGAIESMGDKITSKKIAQDAGVSTVPGYMGLIEDADEAVKISNDVGYPVMIKASAGGGGKGMRIAWNDEEAREGFQSSKNEAANSFGDDRIFIEKFVTQPRHIEIQVLCDSHGNGVYLGERECSIQRRNQKVVEEAPSPFLDPETRKAMGEQAVALAKAVNYASAGTVEFIVDGDKNFYFLEMNTRLQVEHPVTELITGVDLVEQMIRVAAGEALSITQDDVTLTGWAIENRLYAEDPYRNFLPSIGRLTRYRPPQETAAGPMLVNGKWQGDAPNSEAAVRNDTGVYEGGEISMYYDPMIAKLCTWAPTREAAIEAMRVALDSFEVEGIGHNLPFLSAVMDHPKFVSGDMTTAFIAEEYPDGFEGVTLPEAALRRIAASCAAMHRVAEIRRTRVSGRMDNHERKVGTDWIVTLQGQDFEVAIDADHEGSTVTFSDGAVMRVASDWTPGDQLALLDADGSPLVLKVGKISGGFRIRNRGADLKAHVRTPRQAELARLMPEKLPPDTSKMLLCPMPGLIVKVNVEVGQEVQEGQALCTVEAMKMENILRAEKKGTVAKINAGPGDSLAVDDVIIEFE</sequence>
<evidence type="ECO:0000256" key="14">
    <source>
        <dbReference type="ARBA" id="ARBA00049495"/>
    </source>
</evidence>
<dbReference type="EMBL" id="CYUD01000001">
    <property type="protein sequence ID" value="CUJ85910.1"/>
    <property type="molecule type" value="Genomic_DNA"/>
</dbReference>
<feature type="domain" description="Lipoyl-binding" evidence="16">
    <location>
        <begin position="602"/>
        <end position="681"/>
    </location>
</feature>
<keyword evidence="13" id="KW-0092">Biotin</keyword>
<dbReference type="Pfam" id="PF00289">
    <property type="entry name" value="Biotin_carb_N"/>
    <property type="match status" value="1"/>
</dbReference>
<evidence type="ECO:0000259" key="16">
    <source>
        <dbReference type="PROSITE" id="PS50968"/>
    </source>
</evidence>
<dbReference type="GO" id="GO:0005524">
    <property type="term" value="F:ATP binding"/>
    <property type="evidence" value="ECO:0007669"/>
    <property type="project" value="UniProtKB-UniRule"/>
</dbReference>
<evidence type="ECO:0000256" key="15">
    <source>
        <dbReference type="PROSITE-ProRule" id="PRU00409"/>
    </source>
</evidence>
<dbReference type="PANTHER" id="PTHR18866">
    <property type="entry name" value="CARBOXYLASE:PYRUVATE/ACETYL-COA/PROPIONYL-COA CARBOXYLASE"/>
    <property type="match status" value="1"/>
</dbReference>
<dbReference type="InterPro" id="IPR041265">
    <property type="entry name" value="PCC_BT"/>
</dbReference>
<keyword evidence="5" id="KW-0479">Metal-binding</keyword>
<dbReference type="GO" id="GO:0016042">
    <property type="term" value="P:lipid catabolic process"/>
    <property type="evidence" value="ECO:0007669"/>
    <property type="project" value="UniProtKB-KW"/>
</dbReference>
<dbReference type="PROSITE" id="PS00867">
    <property type="entry name" value="CPSASE_2"/>
    <property type="match status" value="1"/>
</dbReference>
<dbReference type="Pfam" id="PF02785">
    <property type="entry name" value="Biotin_carb_C"/>
    <property type="match status" value="1"/>
</dbReference>